<reference evidence="1" key="1">
    <citation type="journal article" date="2014" name="Front. Microbiol.">
        <title>High frequency of phylogenetically diverse reductive dehalogenase-homologous genes in deep subseafloor sedimentary metagenomes.</title>
        <authorList>
            <person name="Kawai M."/>
            <person name="Futagami T."/>
            <person name="Toyoda A."/>
            <person name="Takaki Y."/>
            <person name="Nishi S."/>
            <person name="Hori S."/>
            <person name="Arai W."/>
            <person name="Tsubouchi T."/>
            <person name="Morono Y."/>
            <person name="Uchiyama I."/>
            <person name="Ito T."/>
            <person name="Fujiyama A."/>
            <person name="Inagaki F."/>
            <person name="Takami H."/>
        </authorList>
    </citation>
    <scope>NUCLEOTIDE SEQUENCE</scope>
    <source>
        <strain evidence="1">Expedition CK06-06</strain>
    </source>
</reference>
<comment type="caution">
    <text evidence="1">The sequence shown here is derived from an EMBL/GenBank/DDBJ whole genome shotgun (WGS) entry which is preliminary data.</text>
</comment>
<protein>
    <submittedName>
        <fullName evidence="1">Uncharacterized protein</fullName>
    </submittedName>
</protein>
<gene>
    <name evidence="1" type="ORF">S01H1_08833</name>
</gene>
<name>X0SER3_9ZZZZ</name>
<dbReference type="AlphaFoldDB" id="X0SER3"/>
<dbReference type="EMBL" id="BARS01004519">
    <property type="protein sequence ID" value="GAF79479.1"/>
    <property type="molecule type" value="Genomic_DNA"/>
</dbReference>
<organism evidence="1">
    <name type="scientific">marine sediment metagenome</name>
    <dbReference type="NCBI Taxonomy" id="412755"/>
    <lineage>
        <taxon>unclassified sequences</taxon>
        <taxon>metagenomes</taxon>
        <taxon>ecological metagenomes</taxon>
    </lineage>
</organism>
<evidence type="ECO:0000313" key="1">
    <source>
        <dbReference type="EMBL" id="GAF79479.1"/>
    </source>
</evidence>
<accession>X0SER3</accession>
<feature type="non-terminal residue" evidence="1">
    <location>
        <position position="1"/>
    </location>
</feature>
<sequence length="455" mass="49895">GKFELLDFSASQGQASFTGSGVVATKDNEHYEADLTIDGQDVQLDELVYKSLKPQQQQLWDQLQPVGKCDVRLKIINDPGGRLNYQLKVEPRGVQITYKPLPYALGNLSGELIIEPERVSVDIWGSDPTIKIAGHIRQHKEERLVKLAVVAEDVVLDEKLKIVLPEKVRGLWKVFEPAGSVDVKIDSLNQVQKASGAGWLGLEGSLVLKDLSLNKPLTCRNLSGTVNGSMQSGPEGLQVVLLGELELPELKVGPLRLGKLSGTLTKGSKDSDQWSIQNIRADLAGGQAVGYIKGSKGAQGSYSALLQVENVDLAELMRQFKSAKPETSNNEKNGSRAEGRLKAKVSLEGNFNEPGSTSGRGRVYIDQAQLYKLPLMIRIMRTLSLQPAKANAFDTVQVDFYLQGQNIVFTKIILDGPALRMGGMGVYDRKKDWLAVVVKRDPPDNIWSKLPSFPE</sequence>
<feature type="non-terminal residue" evidence="1">
    <location>
        <position position="455"/>
    </location>
</feature>
<proteinExistence type="predicted"/>